<gene>
    <name evidence="2" type="ORF">QWF21_03505</name>
</gene>
<dbReference type="RefSeq" id="WP_330086653.1">
    <property type="nucleotide sequence ID" value="NZ_JAUGZK010000002.1"/>
</dbReference>
<comment type="caution">
    <text evidence="2">The sequence shown here is derived from an EMBL/GenBank/DDBJ whole genome shotgun (WGS) entry which is preliminary data.</text>
</comment>
<evidence type="ECO:0000313" key="2">
    <source>
        <dbReference type="EMBL" id="MEE2023299.1"/>
    </source>
</evidence>
<accession>A0ABU7JC91</accession>
<evidence type="ECO:0000256" key="1">
    <source>
        <dbReference type="SAM" id="MobiDB-lite"/>
    </source>
</evidence>
<proteinExistence type="predicted"/>
<dbReference type="EMBL" id="JAUGZK010000002">
    <property type="protein sequence ID" value="MEE2023299.1"/>
    <property type="molecule type" value="Genomic_DNA"/>
</dbReference>
<sequence length="81" mass="8498">MEISNNPSLQTLQNPTNSTKVETQQNAAVIQQQPATQSDRVTLSAEALQKLSAEAKSTDSGGQQAQPLGHGWGNEPPAKSG</sequence>
<reference evidence="2 3" key="1">
    <citation type="submission" date="2023-06" db="EMBL/GenBank/DDBJ databases">
        <title>Alkalimonas sp., MEB004 an alkaliphilic bacterium isolated from Lonar Lake, India.</title>
        <authorList>
            <person name="Joshi A."/>
            <person name="Thite S."/>
        </authorList>
    </citation>
    <scope>NUCLEOTIDE SEQUENCE [LARGE SCALE GENOMIC DNA]</scope>
    <source>
        <strain evidence="2 3">MEB004</strain>
    </source>
</reference>
<organism evidence="2 3">
    <name type="scientific">Alkalimonas mucilaginosa</name>
    <dbReference type="NCBI Taxonomy" id="3057676"/>
    <lineage>
        <taxon>Bacteria</taxon>
        <taxon>Pseudomonadati</taxon>
        <taxon>Pseudomonadota</taxon>
        <taxon>Gammaproteobacteria</taxon>
        <taxon>Alkalimonas</taxon>
    </lineage>
</organism>
<name>A0ABU7JC91_9GAMM</name>
<keyword evidence="3" id="KW-1185">Reference proteome</keyword>
<evidence type="ECO:0000313" key="3">
    <source>
        <dbReference type="Proteomes" id="UP001339167"/>
    </source>
</evidence>
<protein>
    <submittedName>
        <fullName evidence="2">Uncharacterized protein</fullName>
    </submittedName>
</protein>
<dbReference type="Proteomes" id="UP001339167">
    <property type="component" value="Unassembled WGS sequence"/>
</dbReference>
<feature type="region of interest" description="Disordered" evidence="1">
    <location>
        <begin position="1"/>
        <end position="81"/>
    </location>
</feature>
<feature type="compositionally biased region" description="Polar residues" evidence="1">
    <location>
        <begin position="1"/>
        <end position="41"/>
    </location>
</feature>